<dbReference type="OrthoDB" id="2635at2759"/>
<dbReference type="SUPFAM" id="SSF49785">
    <property type="entry name" value="Galactose-binding domain-like"/>
    <property type="match status" value="1"/>
</dbReference>
<dbReference type="GeneID" id="40385169"/>
<dbReference type="InterPro" id="IPR010400">
    <property type="entry name" value="PITH_dom"/>
</dbReference>
<gene>
    <name evidence="3" type="ORF">C5L36_0D00780</name>
</gene>
<dbReference type="VEuPathDB" id="FungiDB:C5L36_0D00780"/>
<protein>
    <recommendedName>
        <fullName evidence="2">PITH domain-containing protein</fullName>
    </recommendedName>
</protein>
<comment type="similarity">
    <text evidence="1">Belongs to the PITHD1 family.</text>
</comment>
<dbReference type="GO" id="GO:0005737">
    <property type="term" value="C:cytoplasm"/>
    <property type="evidence" value="ECO:0007669"/>
    <property type="project" value="UniProtKB-ARBA"/>
</dbReference>
<dbReference type="PANTHER" id="PTHR12175:SF1">
    <property type="entry name" value="PITH DOMAIN-CONTAINING PROTEIN 1"/>
    <property type="match status" value="1"/>
</dbReference>
<name>A0A2U9R7D6_PICKU</name>
<dbReference type="InterPro" id="IPR045099">
    <property type="entry name" value="PITH1-like"/>
</dbReference>
<keyword evidence="4" id="KW-1185">Reference proteome</keyword>
<dbReference type="InterPro" id="IPR008979">
    <property type="entry name" value="Galactose-bd-like_sf"/>
</dbReference>
<dbReference type="AlphaFoldDB" id="A0A2U9R7D6"/>
<organism evidence="3 4">
    <name type="scientific">Pichia kudriavzevii</name>
    <name type="common">Yeast</name>
    <name type="synonym">Issatchenkia orientalis</name>
    <dbReference type="NCBI Taxonomy" id="4909"/>
    <lineage>
        <taxon>Eukaryota</taxon>
        <taxon>Fungi</taxon>
        <taxon>Dikarya</taxon>
        <taxon>Ascomycota</taxon>
        <taxon>Saccharomycotina</taxon>
        <taxon>Pichiomycetes</taxon>
        <taxon>Pichiales</taxon>
        <taxon>Pichiaceae</taxon>
        <taxon>Pichia</taxon>
    </lineage>
</organism>
<dbReference type="Proteomes" id="UP000249293">
    <property type="component" value="Chromosome 4"/>
</dbReference>
<dbReference type="InterPro" id="IPR037047">
    <property type="entry name" value="PITH_dom_sf"/>
</dbReference>
<dbReference type="RefSeq" id="XP_029322817.1">
    <property type="nucleotide sequence ID" value="XM_029466957.1"/>
</dbReference>
<dbReference type="Pfam" id="PF06201">
    <property type="entry name" value="PITH"/>
    <property type="match status" value="1"/>
</dbReference>
<evidence type="ECO:0000313" key="4">
    <source>
        <dbReference type="Proteomes" id="UP000249293"/>
    </source>
</evidence>
<dbReference type="EMBL" id="CP028776">
    <property type="protein sequence ID" value="AWU77340.1"/>
    <property type="molecule type" value="Genomic_DNA"/>
</dbReference>
<proteinExistence type="inferred from homology"/>
<accession>A0A2U9R7D6</accession>
<sequence length="198" mass="22012">MSCPHAHPRFPTVPTNPAQNLLPYIDLPRVEGANVANPPASRVLKSPHEPIASLYGPEMLLIVPFSTEVKVYSILLQTDVPVTLAIWKNPPSHLDLGTALPGSATFHAHHPAHSIEPIEHHLPRHRFAGVTCVALLLRWEEQMDFDNSLIDVSYLEFRGESTSISRAIGSLAHVVYEKKPQLEDHKTMASFMNNTLLQ</sequence>
<dbReference type="KEGG" id="pkz:C5L36_0D00780"/>
<dbReference type="GO" id="GO:0005634">
    <property type="term" value="C:nucleus"/>
    <property type="evidence" value="ECO:0007669"/>
    <property type="project" value="TreeGrafter"/>
</dbReference>
<evidence type="ECO:0000313" key="3">
    <source>
        <dbReference type="EMBL" id="AWU77340.1"/>
    </source>
</evidence>
<dbReference type="PANTHER" id="PTHR12175">
    <property type="entry name" value="AD039 HT014 THIOREDOXIN FAMILY TRP26"/>
    <property type="match status" value="1"/>
</dbReference>
<reference evidence="3 4" key="1">
    <citation type="submission" date="2018-06" db="EMBL/GenBank/DDBJ databases">
        <title>Population genomics shows no distinction between pathogenic Candida krusei and environmental Pichia kudriavzevii: One species, four names.</title>
        <authorList>
            <person name="Douglass A.P."/>
            <person name="Offei B."/>
            <person name="Braun-Galleani S."/>
            <person name="Coughlan A.Y."/>
            <person name="Martos A."/>
            <person name="Ortiz-Merino R.A."/>
            <person name="Byrne K.P."/>
            <person name="Wolfe K.H."/>
        </authorList>
    </citation>
    <scope>NUCLEOTIDE SEQUENCE [LARGE SCALE GENOMIC DNA]</scope>
    <source>
        <strain evidence="3 4">CBS573</strain>
    </source>
</reference>
<dbReference type="PROSITE" id="PS51532">
    <property type="entry name" value="PITH"/>
    <property type="match status" value="1"/>
</dbReference>
<evidence type="ECO:0000256" key="1">
    <source>
        <dbReference type="ARBA" id="ARBA00025788"/>
    </source>
</evidence>
<evidence type="ECO:0000259" key="2">
    <source>
        <dbReference type="PROSITE" id="PS51532"/>
    </source>
</evidence>
<dbReference type="Gene3D" id="2.60.120.470">
    <property type="entry name" value="PITH domain"/>
    <property type="match status" value="1"/>
</dbReference>
<feature type="domain" description="PITH" evidence="2">
    <location>
        <begin position="10"/>
        <end position="177"/>
    </location>
</feature>